<feature type="region of interest" description="Disordered" evidence="6">
    <location>
        <begin position="1"/>
        <end position="22"/>
    </location>
</feature>
<keyword evidence="5" id="KW-0753">Steroid metabolism</keyword>
<dbReference type="PROSITE" id="PS00061">
    <property type="entry name" value="ADH_SHORT"/>
    <property type="match status" value="1"/>
</dbReference>
<dbReference type="PRINTS" id="PR00081">
    <property type="entry name" value="GDHRDH"/>
</dbReference>
<dbReference type="InterPro" id="IPR002347">
    <property type="entry name" value="SDR_fam"/>
</dbReference>
<evidence type="ECO:0000256" key="3">
    <source>
        <dbReference type="ARBA" id="ARBA00023027"/>
    </source>
</evidence>
<dbReference type="FunFam" id="3.40.50.720:FF:000084">
    <property type="entry name" value="Short-chain dehydrogenase reductase"/>
    <property type="match status" value="1"/>
</dbReference>
<dbReference type="SUPFAM" id="SSF51735">
    <property type="entry name" value="NAD(P)-binding Rossmann-fold domains"/>
    <property type="match status" value="1"/>
</dbReference>
<accession>A0A2A6FE53</accession>
<dbReference type="GO" id="GO:0008202">
    <property type="term" value="P:steroid metabolic process"/>
    <property type="evidence" value="ECO:0007669"/>
    <property type="project" value="UniProtKB-KW"/>
</dbReference>
<reference evidence="7 8" key="1">
    <citation type="submission" date="2017-09" db="EMBL/GenBank/DDBJ databases">
        <title>Mesorhizobum sanjuanii sp. nov. isolated from nodules of Lotus tenuis in saline-alkaline lowlands of Flooding Pampa.</title>
        <authorList>
            <person name="Sannazzaro A.I."/>
            <person name="Torres Tejerizo G.A."/>
            <person name="Fontana F."/>
            <person name="Cumpa Velazquez L.M."/>
            <person name="Hansen L."/>
            <person name="Pistorio M."/>
            <person name="Estrella M.J."/>
        </authorList>
    </citation>
    <scope>NUCLEOTIDE SEQUENCE [LARGE SCALE GENOMIC DNA]</scope>
    <source>
        <strain evidence="7 8">BSA136</strain>
    </source>
</reference>
<dbReference type="PRINTS" id="PR00080">
    <property type="entry name" value="SDRFAMILY"/>
</dbReference>
<evidence type="ECO:0000256" key="4">
    <source>
        <dbReference type="ARBA" id="ARBA00023098"/>
    </source>
</evidence>
<sequence length="337" mass="34816">MPGAGEDDGKGDTDAAAADNRDGCPLRRGIGSGCCHQVNRGTMKSDGRAEQSLRSHCELVYTDLHCPEYSASRWAASSTTKRREAMSPLLDGRIALITGGSRGLGLAIAERFAAEGAVGHALDLAQTSAGARMPAGFSATAVDVGDETTIAAAMQAALREHGRLDVVVANAGLVPPWRETEGLDMAEWDRVMAVNVRGVAATIKHATPAMKASGGAIIVMASINAYLAHPRQMLYTASKHAVLGIIRAAARDLGRFGIRVNGIAPGPIATDALLERIRTRARNGGPPEQEALAALAADNALARLATSDEVAKAALFLASDLASGISGELLPVDAGLA</sequence>
<keyword evidence="8" id="KW-1185">Reference proteome</keyword>
<keyword evidence="3" id="KW-0520">NAD</keyword>
<organism evidence="7 8">
    <name type="scientific">Mesorhizobium sanjuanii</name>
    <dbReference type="NCBI Taxonomy" id="2037900"/>
    <lineage>
        <taxon>Bacteria</taxon>
        <taxon>Pseudomonadati</taxon>
        <taxon>Pseudomonadota</taxon>
        <taxon>Alphaproteobacteria</taxon>
        <taxon>Hyphomicrobiales</taxon>
        <taxon>Phyllobacteriaceae</taxon>
        <taxon>Mesorhizobium</taxon>
    </lineage>
</organism>
<evidence type="ECO:0000256" key="6">
    <source>
        <dbReference type="SAM" id="MobiDB-lite"/>
    </source>
</evidence>
<evidence type="ECO:0000256" key="1">
    <source>
        <dbReference type="ARBA" id="ARBA00006484"/>
    </source>
</evidence>
<comment type="caution">
    <text evidence="7">The sequence shown here is derived from an EMBL/GenBank/DDBJ whole genome shotgun (WGS) entry which is preliminary data.</text>
</comment>
<dbReference type="CDD" id="cd05233">
    <property type="entry name" value="SDR_c"/>
    <property type="match status" value="1"/>
</dbReference>
<dbReference type="PANTHER" id="PTHR43180">
    <property type="entry name" value="3-OXOACYL-(ACYL-CARRIER-PROTEIN) REDUCTASE (AFU_ORTHOLOGUE AFUA_6G11210)"/>
    <property type="match status" value="1"/>
</dbReference>
<keyword evidence="2" id="KW-0560">Oxidoreductase</keyword>
<comment type="similarity">
    <text evidence="1">Belongs to the short-chain dehydrogenases/reductases (SDR) family.</text>
</comment>
<proteinExistence type="inferred from homology"/>
<feature type="compositionally biased region" description="Basic and acidic residues" evidence="6">
    <location>
        <begin position="7"/>
        <end position="22"/>
    </location>
</feature>
<gene>
    <name evidence="7" type="ORF">CN311_18030</name>
</gene>
<protein>
    <submittedName>
        <fullName evidence="7">Short-chain dehydrogenase</fullName>
    </submittedName>
</protein>
<dbReference type="InterPro" id="IPR020904">
    <property type="entry name" value="Sc_DH/Rdtase_CS"/>
</dbReference>
<dbReference type="PANTHER" id="PTHR43180:SF28">
    <property type="entry name" value="NAD(P)-BINDING ROSSMANN-FOLD SUPERFAMILY PROTEIN"/>
    <property type="match status" value="1"/>
</dbReference>
<dbReference type="Proteomes" id="UP000219182">
    <property type="component" value="Unassembled WGS sequence"/>
</dbReference>
<dbReference type="InterPro" id="IPR036291">
    <property type="entry name" value="NAD(P)-bd_dom_sf"/>
</dbReference>
<name>A0A2A6FE53_9HYPH</name>
<dbReference type="AlphaFoldDB" id="A0A2A6FE53"/>
<dbReference type="EMBL" id="NWQG01000112">
    <property type="protein sequence ID" value="PDQ19728.1"/>
    <property type="molecule type" value="Genomic_DNA"/>
</dbReference>
<evidence type="ECO:0000313" key="8">
    <source>
        <dbReference type="Proteomes" id="UP000219182"/>
    </source>
</evidence>
<keyword evidence="4" id="KW-0443">Lipid metabolism</keyword>
<evidence type="ECO:0000313" key="7">
    <source>
        <dbReference type="EMBL" id="PDQ19728.1"/>
    </source>
</evidence>
<dbReference type="GO" id="GO:0016491">
    <property type="term" value="F:oxidoreductase activity"/>
    <property type="evidence" value="ECO:0007669"/>
    <property type="project" value="UniProtKB-KW"/>
</dbReference>
<evidence type="ECO:0000256" key="2">
    <source>
        <dbReference type="ARBA" id="ARBA00023002"/>
    </source>
</evidence>
<dbReference type="Gene3D" id="3.40.50.720">
    <property type="entry name" value="NAD(P)-binding Rossmann-like Domain"/>
    <property type="match status" value="1"/>
</dbReference>
<dbReference type="Pfam" id="PF13561">
    <property type="entry name" value="adh_short_C2"/>
    <property type="match status" value="1"/>
</dbReference>
<evidence type="ECO:0000256" key="5">
    <source>
        <dbReference type="ARBA" id="ARBA00023221"/>
    </source>
</evidence>